<accession>V5IIN5</accession>
<evidence type="ECO:0000259" key="3">
    <source>
        <dbReference type="PROSITE" id="PS50850"/>
    </source>
</evidence>
<dbReference type="AlphaFoldDB" id="V5IIN5"/>
<feature type="transmembrane region" description="Helical" evidence="2">
    <location>
        <begin position="177"/>
        <end position="198"/>
    </location>
</feature>
<name>V5IIN5_IXORI</name>
<dbReference type="SUPFAM" id="SSF103473">
    <property type="entry name" value="MFS general substrate transporter"/>
    <property type="match status" value="1"/>
</dbReference>
<dbReference type="PROSITE" id="PS50850">
    <property type="entry name" value="MFS"/>
    <property type="match status" value="1"/>
</dbReference>
<proteinExistence type="evidence at transcript level"/>
<dbReference type="PANTHER" id="PTHR11360:SF303">
    <property type="entry name" value="MAJOR FACILITATOR SUPERFAMILY (MFS) PROFILE DOMAIN-CONTAINING PROTEIN"/>
    <property type="match status" value="1"/>
</dbReference>
<dbReference type="InterPro" id="IPR050327">
    <property type="entry name" value="Proton-linked_MCT"/>
</dbReference>
<evidence type="ECO:0000256" key="2">
    <source>
        <dbReference type="SAM" id="Phobius"/>
    </source>
</evidence>
<feature type="transmembrane region" description="Helical" evidence="2">
    <location>
        <begin position="61"/>
        <end position="81"/>
    </location>
</feature>
<keyword evidence="2" id="KW-0812">Transmembrane</keyword>
<keyword evidence="2" id="KW-1133">Transmembrane helix</keyword>
<dbReference type="InterPro" id="IPR036259">
    <property type="entry name" value="MFS_trans_sf"/>
</dbReference>
<dbReference type="InterPro" id="IPR020846">
    <property type="entry name" value="MFS_dom"/>
</dbReference>
<dbReference type="Pfam" id="PF07690">
    <property type="entry name" value="MFS_1"/>
    <property type="match status" value="1"/>
</dbReference>
<keyword evidence="2" id="KW-0472">Membrane</keyword>
<feature type="transmembrane region" description="Helical" evidence="2">
    <location>
        <begin position="114"/>
        <end position="142"/>
    </location>
</feature>
<evidence type="ECO:0000256" key="1">
    <source>
        <dbReference type="ARBA" id="ARBA00004141"/>
    </source>
</evidence>
<organism evidence="4">
    <name type="scientific">Ixodes ricinus</name>
    <name type="common">Common tick</name>
    <name type="synonym">Acarus ricinus</name>
    <dbReference type="NCBI Taxonomy" id="34613"/>
    <lineage>
        <taxon>Eukaryota</taxon>
        <taxon>Metazoa</taxon>
        <taxon>Ecdysozoa</taxon>
        <taxon>Arthropoda</taxon>
        <taxon>Chelicerata</taxon>
        <taxon>Arachnida</taxon>
        <taxon>Acari</taxon>
        <taxon>Parasitiformes</taxon>
        <taxon>Ixodida</taxon>
        <taxon>Ixodoidea</taxon>
        <taxon>Ixodidae</taxon>
        <taxon>Ixodinae</taxon>
        <taxon>Ixodes</taxon>
    </lineage>
</organism>
<dbReference type="GO" id="GO:0008028">
    <property type="term" value="F:monocarboxylic acid transmembrane transporter activity"/>
    <property type="evidence" value="ECO:0007669"/>
    <property type="project" value="TreeGrafter"/>
</dbReference>
<dbReference type="Gene3D" id="1.20.1250.20">
    <property type="entry name" value="MFS general substrate transporter like domains"/>
    <property type="match status" value="1"/>
</dbReference>
<evidence type="ECO:0000313" key="4">
    <source>
        <dbReference type="EMBL" id="JAB81591.1"/>
    </source>
</evidence>
<protein>
    <submittedName>
        <fullName evidence="4">Putative monocarboxylate transporter</fullName>
    </submittedName>
</protein>
<comment type="subcellular location">
    <subcellularLocation>
        <location evidence="1">Membrane</location>
        <topology evidence="1">Multi-pass membrane protein</topology>
    </subcellularLocation>
</comment>
<sequence length="217" mass="23698">PSPRTPLKTKKENKKARGVDTCWHVAILGFLAIFLAAAAESNSAFFYIGFMEEFDVNRETATWPSSLVTALSHLAAILVALVQGRVSLFTILLLGALFTWSGIVASAFVPSMAWMIVTFGAIHGLGFGLTLVMYSIILAMYFDKYRGLSSGMKYAGGSLAGLVFPKLLPYLQGKYGFRGALLIFGGITMHLSAIGLFVKEPPWSFFEDKQGRFTECD</sequence>
<dbReference type="InterPro" id="IPR011701">
    <property type="entry name" value="MFS"/>
</dbReference>
<feature type="non-terminal residue" evidence="4">
    <location>
        <position position="1"/>
    </location>
</feature>
<reference evidence="4" key="1">
    <citation type="journal article" date="2015" name="Sci. Rep.">
        <title>Tissue- and time-dependent transcription in Ixodes ricinus salivary glands and midguts when blood feeding on the vertebrate host.</title>
        <authorList>
            <person name="Kotsyfakis M."/>
            <person name="Schwarz A."/>
            <person name="Erhart J."/>
            <person name="Ribeiro J.M."/>
        </authorList>
    </citation>
    <scope>NUCLEOTIDE SEQUENCE</scope>
    <source>
        <tissue evidence="4">Salivary gland and midgut</tissue>
    </source>
</reference>
<feature type="transmembrane region" description="Helical" evidence="2">
    <location>
        <begin position="88"/>
        <end position="108"/>
    </location>
</feature>
<feature type="domain" description="Major facilitator superfamily (MFS) profile" evidence="3">
    <location>
        <begin position="25"/>
        <end position="217"/>
    </location>
</feature>
<dbReference type="PANTHER" id="PTHR11360">
    <property type="entry name" value="MONOCARBOXYLATE TRANSPORTER"/>
    <property type="match status" value="1"/>
</dbReference>
<feature type="transmembrane region" description="Helical" evidence="2">
    <location>
        <begin position="21"/>
        <end position="41"/>
    </location>
</feature>
<dbReference type="EMBL" id="GANP01002877">
    <property type="protein sequence ID" value="JAB81591.1"/>
    <property type="molecule type" value="mRNA"/>
</dbReference>
<dbReference type="GO" id="GO:0016020">
    <property type="term" value="C:membrane"/>
    <property type="evidence" value="ECO:0007669"/>
    <property type="project" value="UniProtKB-SubCell"/>
</dbReference>